<dbReference type="Pfam" id="PF10145">
    <property type="entry name" value="PhageMin_Tail"/>
    <property type="match status" value="1"/>
</dbReference>
<evidence type="ECO:0000313" key="4">
    <source>
        <dbReference type="EMBL" id="MCC2211120.1"/>
    </source>
</evidence>
<protein>
    <submittedName>
        <fullName evidence="4">Phage tail tape measure protein</fullName>
    </submittedName>
</protein>
<feature type="domain" description="Phage tail tape measure protein" evidence="3">
    <location>
        <begin position="1504"/>
        <end position="1714"/>
    </location>
</feature>
<feature type="region of interest" description="Disordered" evidence="2">
    <location>
        <begin position="329"/>
        <end position="371"/>
    </location>
</feature>
<evidence type="ECO:0000256" key="1">
    <source>
        <dbReference type="SAM" id="Coils"/>
    </source>
</evidence>
<keyword evidence="1" id="KW-0175">Coiled coil</keyword>
<feature type="compositionally biased region" description="Polar residues" evidence="2">
    <location>
        <begin position="336"/>
        <end position="371"/>
    </location>
</feature>
<name>A0AAE3JAV7_9FIRM</name>
<organism evidence="4 5">
    <name type="scientific">Hominilimicola fabiformis</name>
    <dbReference type="NCBI Taxonomy" id="2885356"/>
    <lineage>
        <taxon>Bacteria</taxon>
        <taxon>Bacillati</taxon>
        <taxon>Bacillota</taxon>
        <taxon>Clostridia</taxon>
        <taxon>Eubacteriales</taxon>
        <taxon>Oscillospiraceae</taxon>
        <taxon>Hominilimicola</taxon>
    </lineage>
</organism>
<feature type="coiled-coil region" evidence="1">
    <location>
        <begin position="1201"/>
        <end position="1265"/>
    </location>
</feature>
<dbReference type="InterPro" id="IPR010090">
    <property type="entry name" value="Phage_tape_meas"/>
</dbReference>
<proteinExistence type="predicted"/>
<reference evidence="4 5" key="1">
    <citation type="submission" date="2021-10" db="EMBL/GenBank/DDBJ databases">
        <title>Anaerobic single-cell dispensing facilitates the cultivation of human gut bacteria.</title>
        <authorList>
            <person name="Afrizal A."/>
        </authorList>
    </citation>
    <scope>NUCLEOTIDE SEQUENCE [LARGE SCALE GENOMIC DNA]</scope>
    <source>
        <strain evidence="4 5">CLA-AA-H232</strain>
    </source>
</reference>
<feature type="compositionally biased region" description="Basic and acidic residues" evidence="2">
    <location>
        <begin position="610"/>
        <end position="628"/>
    </location>
</feature>
<evidence type="ECO:0000259" key="3">
    <source>
        <dbReference type="Pfam" id="PF10145"/>
    </source>
</evidence>
<dbReference type="EMBL" id="JAJEQM010000014">
    <property type="protein sequence ID" value="MCC2211120.1"/>
    <property type="molecule type" value="Genomic_DNA"/>
</dbReference>
<accession>A0AAE3JAV7</accession>
<comment type="caution">
    <text evidence="4">The sequence shown here is derived from an EMBL/GenBank/DDBJ whole genome shotgun (WGS) entry which is preliminary data.</text>
</comment>
<feature type="region of interest" description="Disordered" evidence="2">
    <location>
        <begin position="601"/>
        <end position="636"/>
    </location>
</feature>
<sequence length="1856" mass="208001">MKTRDIGIISLMSNYDSKSIKQVIDKLDKQVKSEVNGKFNAIGDEIRKQFESAMNVVQRPTLKNANITSYLTDLIKNIMGSGSPADISEYITDFTNRMEALHKIVASSDYKDLLRPLSGNQIDKLLTEADKIAELQQTIANRNANLVKNREQIIKANPAKTKPSEILKSYVKKESGYTVDKNISSELSDFASLKIGNSSEDVNKQLQNYQLLLNVFEKLNLEKKHMTDGSKELVGYNNQLEDTYNKILNIEKSIPELKEFRESLAQSDSKQEFLGRDLKYYENGTKWAADSYLKSQDRADNSKIKDIVQRAIDKAWEYNNSAVTNINTKREKAGFNSGNEHSGKIGSSDNNDNASKSGSPNSNNTTVDISTELTKSQQRIVDILKMDYDTAYDKMREIHKKFAEYEDYEPTKKEREDFFALYDRLKTEVPDTNMLINNGKDRIGLDDTYNMISMSYPTLKEKQLADIQKVKDVLSQANTEINVTNSELNVTDEQLSNIKNKISDIRKLSNEDLLKKVQDSSDNIRLAIGNGKDVNEDELHEFITLRERYNELLESDKVGECYKNSQSSIDRTFNKIIEQHNADYEAIINHQKELIQEVEQITPPEVSTNDIKEDSINETPKESLKEKTSTPQNNQSELRDLYSKLQKSMMDIIFKERSPQGIGEDDIRDFITSRERFNELLQSSDVGESYKDKKSKIDDFFKRITEQYNIDYEKIISQQEELLEETKQLSTSEDFKETSKEKPKEVIKEEPKETIKEETLNVPNESSDIQSEVTSFENLKTAITQVTSEVDKKTQAFKEEQQVVTGTVQREINSLDVLIGTLVTIQEHIEKIKASAAELQNINASNASSQSQTTATENSANNNQEKLQNDLKTTQSNAETLNQTLKEIKENSTISIKIEAPEEVTSKLITQLEALKKILDNDWLSKVQELSKLKELKNLGITDKALDKFKNLKTGLDGIVKSFNKINDGGFAFLDNLTILAQQGEALKDLTTLLKTSQSQLTNARNTVNNNKNFINEDVYDNNSEQWLKDNVDALSNNSKYIGVLDAEIARATNGMVKFTANVKNAKNEWQKLSGTVKADGSLTNVSLKNIQGKQANNLDNVLNGNSNTSQLSNKEDILKDIEKSLKTIYDYRVKIASINDTDTLNDLQSKLSSEEQQYKQLVDNYKTNYSAHPNDLDDDFRNVVKPVKVKGRKNIRVASADDILDKITKQQAEVSKLKNLEGSIFKDKGDNSFNDYLQDQENKLNELIKKYKQYGDVVQDVQQKIEDAKVNGSNEGISQADTLRANYDSVNKIHGELQNGNQQGFLEQYYVRANKAVTKLIGKQQQGEEITKKELQNVQSLYNEYKKIANAGTPLADNIRGKVNADSYILNNAKQQGTIISQGEFKETDISKGLATAIIKIRNAKGEIRDLQYTWNDGMISMADNTKKVQTSLVGVPKIMDALSKKSKELITYWTANYINPYKIIEMIQKGVNIVKELDTALVDLRKTTTMSSTDLKDFYSDANEAAKEYGVTTKQIIDQASSWSRLGYSDKNSATEMAKLSSQFATISPGMDIDKATTGLVSTMKAFDVQVDDVKDGIMSKINSVGNAFATSNDEIIDGLERSASAMASTGASLEDTIAIFTGGQEIVQNAESVGSAMKTFSMRIRGMDEEGEALDELSNVKGDVYELTNGKVSIMKDENTYRSIYDILKDIAGVWDDITDKNKAKLLEKLFAKTRANTGAAILQNWDQVEKAVKTMEDSAGSADNEMSIAADSIEFKLNKLSQTWVGFAQDTLSQNSLKGTISLLTGLSQTLTGILGVIQNITSLGGILPSGGLLGDLGIASGFVMNKMGIGKRTVSVVMYCAHPSKIMYNVT</sequence>
<evidence type="ECO:0000256" key="2">
    <source>
        <dbReference type="SAM" id="MobiDB-lite"/>
    </source>
</evidence>
<keyword evidence="5" id="KW-1185">Reference proteome</keyword>
<evidence type="ECO:0000313" key="5">
    <source>
        <dbReference type="Proteomes" id="UP001198242"/>
    </source>
</evidence>
<dbReference type="Proteomes" id="UP001198242">
    <property type="component" value="Unassembled WGS sequence"/>
</dbReference>
<gene>
    <name evidence="4" type="ORF">LKE05_10015</name>
</gene>
<dbReference type="NCBIfam" id="TIGR01760">
    <property type="entry name" value="tape_meas_TP901"/>
    <property type="match status" value="1"/>
</dbReference>
<feature type="coiled-coil region" evidence="1">
    <location>
        <begin position="857"/>
        <end position="891"/>
    </location>
</feature>
<dbReference type="RefSeq" id="WP_308456734.1">
    <property type="nucleotide sequence ID" value="NZ_JAJEQM010000014.1"/>
</dbReference>